<dbReference type="PANTHER" id="PTHR11070">
    <property type="entry name" value="UVRD / RECB / PCRA DNA HELICASE FAMILY MEMBER"/>
    <property type="match status" value="1"/>
</dbReference>
<protein>
    <recommendedName>
        <fullName evidence="9">DNA 3'-5' helicase</fullName>
        <ecNumber evidence="9">5.6.2.4</ecNumber>
    </recommendedName>
</protein>
<evidence type="ECO:0000256" key="3">
    <source>
        <dbReference type="ARBA" id="ARBA00022801"/>
    </source>
</evidence>
<evidence type="ECO:0000256" key="8">
    <source>
        <dbReference type="ARBA" id="ARBA00034617"/>
    </source>
</evidence>
<evidence type="ECO:0000313" key="14">
    <source>
        <dbReference type="EMBL" id="TDO20408.1"/>
    </source>
</evidence>
<reference evidence="14 15" key="1">
    <citation type="submission" date="2019-03" db="EMBL/GenBank/DDBJ databases">
        <title>Genomic Encyclopedia of Archaeal and Bacterial Type Strains, Phase II (KMG-II): from individual species to whole genera.</title>
        <authorList>
            <person name="Goeker M."/>
        </authorList>
    </citation>
    <scope>NUCLEOTIDE SEQUENCE [LARGE SCALE GENOMIC DNA]</scope>
    <source>
        <strain evidence="14 15">ATCC 700618</strain>
    </source>
</reference>
<evidence type="ECO:0000256" key="1">
    <source>
        <dbReference type="ARBA" id="ARBA00009922"/>
    </source>
</evidence>
<gene>
    <name evidence="14" type="ORF">EI74_0486</name>
</gene>
<dbReference type="Gene3D" id="1.10.486.10">
    <property type="entry name" value="PCRA, domain 4"/>
    <property type="match status" value="1"/>
</dbReference>
<dbReference type="GO" id="GO:0000725">
    <property type="term" value="P:recombinational repair"/>
    <property type="evidence" value="ECO:0007669"/>
    <property type="project" value="TreeGrafter"/>
</dbReference>
<feature type="domain" description="UvrD-like helicase ATP-binding" evidence="12">
    <location>
        <begin position="6"/>
        <end position="283"/>
    </location>
</feature>
<dbReference type="RefSeq" id="WP_094254650.1">
    <property type="nucleotide sequence ID" value="NZ_NNCE01000003.1"/>
</dbReference>
<evidence type="ECO:0000256" key="2">
    <source>
        <dbReference type="ARBA" id="ARBA00022741"/>
    </source>
</evidence>
<evidence type="ECO:0000256" key="7">
    <source>
        <dbReference type="ARBA" id="ARBA00023235"/>
    </source>
</evidence>
<comment type="caution">
    <text evidence="14">The sequence shown here is derived from an EMBL/GenBank/DDBJ whole genome shotgun (WGS) entry which is preliminary data.</text>
</comment>
<dbReference type="OrthoDB" id="9810135at2"/>
<dbReference type="InterPro" id="IPR014017">
    <property type="entry name" value="DNA_helicase_UvrD-like_C"/>
</dbReference>
<organism evidence="14 15">
    <name type="scientific">Mycoplasma testudineum</name>
    <dbReference type="NCBI Taxonomy" id="244584"/>
    <lineage>
        <taxon>Bacteria</taxon>
        <taxon>Bacillati</taxon>
        <taxon>Mycoplasmatota</taxon>
        <taxon>Mollicutes</taxon>
        <taxon>Mycoplasmataceae</taxon>
        <taxon>Mycoplasma</taxon>
    </lineage>
</organism>
<evidence type="ECO:0000256" key="5">
    <source>
        <dbReference type="ARBA" id="ARBA00022840"/>
    </source>
</evidence>
<keyword evidence="6" id="KW-0238">DNA-binding</keyword>
<dbReference type="InterPro" id="IPR027417">
    <property type="entry name" value="P-loop_NTPase"/>
</dbReference>
<keyword evidence="4 11" id="KW-0347">Helicase</keyword>
<evidence type="ECO:0000256" key="10">
    <source>
        <dbReference type="ARBA" id="ARBA00048988"/>
    </source>
</evidence>
<evidence type="ECO:0000313" key="15">
    <source>
        <dbReference type="Proteomes" id="UP000295518"/>
    </source>
</evidence>
<evidence type="ECO:0000256" key="4">
    <source>
        <dbReference type="ARBA" id="ARBA00022806"/>
    </source>
</evidence>
<proteinExistence type="inferred from homology"/>
<feature type="binding site" evidence="11">
    <location>
        <begin position="27"/>
        <end position="34"/>
    </location>
    <ligand>
        <name>ATP</name>
        <dbReference type="ChEBI" id="CHEBI:30616"/>
    </ligand>
</feature>
<dbReference type="InterPro" id="IPR013986">
    <property type="entry name" value="DExx_box_DNA_helicase_dom_sf"/>
</dbReference>
<dbReference type="CDD" id="cd18807">
    <property type="entry name" value="SF1_C_UvrD"/>
    <property type="match status" value="1"/>
</dbReference>
<dbReference type="PROSITE" id="PS51217">
    <property type="entry name" value="UVRD_HELICASE_CTER"/>
    <property type="match status" value="1"/>
</dbReference>
<dbReference type="Proteomes" id="UP000295518">
    <property type="component" value="Unassembled WGS sequence"/>
</dbReference>
<accession>A0A4R6IFE4</accession>
<dbReference type="Gene3D" id="3.40.50.300">
    <property type="entry name" value="P-loop containing nucleotide triphosphate hydrolases"/>
    <property type="match status" value="2"/>
</dbReference>
<evidence type="ECO:0000256" key="11">
    <source>
        <dbReference type="PROSITE-ProRule" id="PRU00560"/>
    </source>
</evidence>
<dbReference type="PANTHER" id="PTHR11070:SF2">
    <property type="entry name" value="ATP-DEPENDENT DNA HELICASE SRS2"/>
    <property type="match status" value="1"/>
</dbReference>
<evidence type="ECO:0000256" key="9">
    <source>
        <dbReference type="ARBA" id="ARBA00034808"/>
    </source>
</evidence>
<evidence type="ECO:0000259" key="12">
    <source>
        <dbReference type="PROSITE" id="PS51198"/>
    </source>
</evidence>
<dbReference type="GO" id="GO:0005829">
    <property type="term" value="C:cytosol"/>
    <property type="evidence" value="ECO:0007669"/>
    <property type="project" value="TreeGrafter"/>
</dbReference>
<dbReference type="GO" id="GO:0005524">
    <property type="term" value="F:ATP binding"/>
    <property type="evidence" value="ECO:0007669"/>
    <property type="project" value="UniProtKB-UniRule"/>
</dbReference>
<dbReference type="GO" id="GO:0033202">
    <property type="term" value="C:DNA helicase complex"/>
    <property type="evidence" value="ECO:0007669"/>
    <property type="project" value="TreeGrafter"/>
</dbReference>
<dbReference type="Gene3D" id="1.10.10.160">
    <property type="match status" value="1"/>
</dbReference>
<dbReference type="EMBL" id="SNWN01000011">
    <property type="protein sequence ID" value="TDO20408.1"/>
    <property type="molecule type" value="Genomic_DNA"/>
</dbReference>
<dbReference type="PROSITE" id="PS51198">
    <property type="entry name" value="UVRD_HELICASE_ATP_BIND"/>
    <property type="match status" value="1"/>
</dbReference>
<keyword evidence="5 11" id="KW-0067">ATP-binding</keyword>
<dbReference type="GO" id="GO:0043138">
    <property type="term" value="F:3'-5' DNA helicase activity"/>
    <property type="evidence" value="ECO:0007669"/>
    <property type="project" value="UniProtKB-EC"/>
</dbReference>
<dbReference type="EC" id="5.6.2.4" evidence="9"/>
<dbReference type="AlphaFoldDB" id="A0A4R6IFE4"/>
<keyword evidence="7" id="KW-0413">Isomerase</keyword>
<evidence type="ECO:0000259" key="13">
    <source>
        <dbReference type="PROSITE" id="PS51217"/>
    </source>
</evidence>
<keyword evidence="3 11" id="KW-0378">Hydrolase</keyword>
<dbReference type="GO" id="GO:0016887">
    <property type="term" value="F:ATP hydrolysis activity"/>
    <property type="evidence" value="ECO:0007669"/>
    <property type="project" value="RHEA"/>
</dbReference>
<dbReference type="InterPro" id="IPR014016">
    <property type="entry name" value="UvrD-like_ATP-bd"/>
</dbReference>
<keyword evidence="15" id="KW-1185">Reference proteome</keyword>
<comment type="catalytic activity">
    <reaction evidence="10">
        <text>ATP + H2O = ADP + phosphate + H(+)</text>
        <dbReference type="Rhea" id="RHEA:13065"/>
        <dbReference type="ChEBI" id="CHEBI:15377"/>
        <dbReference type="ChEBI" id="CHEBI:15378"/>
        <dbReference type="ChEBI" id="CHEBI:30616"/>
        <dbReference type="ChEBI" id="CHEBI:43474"/>
        <dbReference type="ChEBI" id="CHEBI:456216"/>
        <dbReference type="EC" id="5.6.2.4"/>
    </reaction>
</comment>
<comment type="similarity">
    <text evidence="1">Belongs to the helicase family. UvrD subfamily.</text>
</comment>
<feature type="domain" description="UvrD-like helicase C-terminal" evidence="13">
    <location>
        <begin position="284"/>
        <end position="559"/>
    </location>
</feature>
<sequence>MNNYLLPLNKDQYEAVTYIDGPLKIIAGAGSGKTKTLTTKIMYHIDKLNTKPWNILGLTFTNKAAREMKERIDSELGQASEGLTLKTFHSFATYFLRREIETLGLSKNFQIADESDSKSILNKILKQNDIDSEKYTFFKIKEYINQKKQNFYFNKAMKLTPNLKVETFEFIFDQYQNETRKNNLIDFDDLLFLTYSILKNYEEIEDRWSNKFKLILVDEFQDTDNVQYEIVKLLSKKSQLVIVGDPDQTIYTWRGAKLDIIMNFENDFPNAKIVILKQNYRSTKTILFHANSLIKKNSYRIEKSLYTENEEGSDVELRKFKDSYEEARYVAREIKYLLRSGVAAQEIVILYRAHYVSKPFEDNLRFLQIPYSVYSGIQFYARKEIKEVISFLNLILNPSDFLWNSMINIPNRGIGDITLEKINKFAQEKRISLQEAIDNHLSDLPVSGSLQEKIESLRNTIKQAREKFFNNVETWSLILNNFLVAIDYYHFIKESKVYSSEAIENIRTFFEGLDNIYKEGISKVDDLIQYLTETALNTDSDEKVETQKISLMTVHSAKGLEFSHVFLVTFNQGIFPSFRSYTEDKIENFDTPQMAEERRLAYVATTRAKKALYISYNTELSFSNKRPKKKSMFIKEMNLESGGYL</sequence>
<dbReference type="CDD" id="cd17932">
    <property type="entry name" value="DEXQc_UvrD"/>
    <property type="match status" value="1"/>
</dbReference>
<evidence type="ECO:0000256" key="6">
    <source>
        <dbReference type="ARBA" id="ARBA00023125"/>
    </source>
</evidence>
<dbReference type="InterPro" id="IPR000212">
    <property type="entry name" value="DNA_helicase_UvrD/REP"/>
</dbReference>
<dbReference type="SUPFAM" id="SSF52540">
    <property type="entry name" value="P-loop containing nucleoside triphosphate hydrolases"/>
    <property type="match status" value="1"/>
</dbReference>
<dbReference type="Pfam" id="PF00580">
    <property type="entry name" value="UvrD-helicase"/>
    <property type="match status" value="1"/>
</dbReference>
<dbReference type="Pfam" id="PF13361">
    <property type="entry name" value="UvrD_C"/>
    <property type="match status" value="1"/>
</dbReference>
<name>A0A4R6IFE4_9MOLU</name>
<dbReference type="GO" id="GO:0003677">
    <property type="term" value="F:DNA binding"/>
    <property type="evidence" value="ECO:0007669"/>
    <property type="project" value="UniProtKB-KW"/>
</dbReference>
<comment type="catalytic activity">
    <reaction evidence="8">
        <text>Couples ATP hydrolysis with the unwinding of duplex DNA by translocating in the 3'-5' direction.</text>
        <dbReference type="EC" id="5.6.2.4"/>
    </reaction>
</comment>
<keyword evidence="2 11" id="KW-0547">Nucleotide-binding</keyword>